<keyword evidence="1" id="KW-0436">Ligase</keyword>
<evidence type="ECO:0000256" key="4">
    <source>
        <dbReference type="ARBA" id="ARBA00022917"/>
    </source>
</evidence>
<gene>
    <name evidence="7" type="ORF">RND71_006096</name>
</gene>
<evidence type="ECO:0000256" key="2">
    <source>
        <dbReference type="ARBA" id="ARBA00022741"/>
    </source>
</evidence>
<accession>A0AAE1SRB8</accession>
<protein>
    <recommendedName>
        <fullName evidence="6">Aminoacyl-tRNA synthetase class Ia domain-containing protein</fullName>
    </recommendedName>
</protein>
<dbReference type="InterPro" id="IPR002300">
    <property type="entry name" value="aa-tRNA-synth_Ia"/>
</dbReference>
<dbReference type="AlphaFoldDB" id="A0AAE1SRB8"/>
<keyword evidence="4" id="KW-0648">Protein biosynthesis</keyword>
<comment type="caution">
    <text evidence="7">The sequence shown here is derived from an EMBL/GenBank/DDBJ whole genome shotgun (WGS) entry which is preliminary data.</text>
</comment>
<dbReference type="GO" id="GO:0005524">
    <property type="term" value="F:ATP binding"/>
    <property type="evidence" value="ECO:0007669"/>
    <property type="project" value="UniProtKB-KW"/>
</dbReference>
<dbReference type="PANTHER" id="PTHR42780">
    <property type="entry name" value="SOLEUCYL-TRNA SYNTHETASE"/>
    <property type="match status" value="1"/>
</dbReference>
<evidence type="ECO:0000256" key="3">
    <source>
        <dbReference type="ARBA" id="ARBA00022840"/>
    </source>
</evidence>
<evidence type="ECO:0000313" key="7">
    <source>
        <dbReference type="EMBL" id="KAK4375419.1"/>
    </source>
</evidence>
<evidence type="ECO:0000313" key="8">
    <source>
        <dbReference type="Proteomes" id="UP001291623"/>
    </source>
</evidence>
<dbReference type="PANTHER" id="PTHR42780:SF1">
    <property type="entry name" value="ISOLEUCINE--TRNA LIGASE, CYTOPLASMIC"/>
    <property type="match status" value="1"/>
</dbReference>
<keyword evidence="2" id="KW-0547">Nucleotide-binding</keyword>
<dbReference type="InterPro" id="IPR014729">
    <property type="entry name" value="Rossmann-like_a/b/a_fold"/>
</dbReference>
<dbReference type="EMBL" id="JAVYJV010000003">
    <property type="protein sequence ID" value="KAK4375419.1"/>
    <property type="molecule type" value="Genomic_DNA"/>
</dbReference>
<evidence type="ECO:0000259" key="6">
    <source>
        <dbReference type="Pfam" id="PF00133"/>
    </source>
</evidence>
<dbReference type="GO" id="GO:0004822">
    <property type="term" value="F:isoleucine-tRNA ligase activity"/>
    <property type="evidence" value="ECO:0007669"/>
    <property type="project" value="InterPro"/>
</dbReference>
<feature type="domain" description="Aminoacyl-tRNA synthetase class Ia" evidence="6">
    <location>
        <begin position="1"/>
        <end position="60"/>
    </location>
</feature>
<dbReference type="Pfam" id="PF00133">
    <property type="entry name" value="tRNA-synt_1"/>
    <property type="match status" value="1"/>
</dbReference>
<proteinExistence type="predicted"/>
<dbReference type="Gene3D" id="3.40.50.620">
    <property type="entry name" value="HUPs"/>
    <property type="match status" value="1"/>
</dbReference>
<reference evidence="7" key="1">
    <citation type="submission" date="2023-12" db="EMBL/GenBank/DDBJ databases">
        <title>Genome assembly of Anisodus tanguticus.</title>
        <authorList>
            <person name="Wang Y.-J."/>
        </authorList>
    </citation>
    <scope>NUCLEOTIDE SEQUENCE</scope>
    <source>
        <strain evidence="7">KB-2021</strain>
        <tissue evidence="7">Leaf</tissue>
    </source>
</reference>
<dbReference type="InterPro" id="IPR023586">
    <property type="entry name" value="Ile-tRNA-ligase_type2"/>
</dbReference>
<keyword evidence="5" id="KW-0030">Aminoacyl-tRNA synthetase</keyword>
<sequence>MTGHHVTRRFRWDCHGLPVEGEIGERLEIMTKQQVIEMGIDKCNEACRAIATRYVGEGEKTLVIPYNTDLKTPLSNFEANSYYKEVSDPGIMVSLSIVNDPEGASFWCMDNNSLDPSK</sequence>
<keyword evidence="8" id="KW-1185">Reference proteome</keyword>
<evidence type="ECO:0000256" key="1">
    <source>
        <dbReference type="ARBA" id="ARBA00022598"/>
    </source>
</evidence>
<dbReference type="SUPFAM" id="SSF52374">
    <property type="entry name" value="Nucleotidylyl transferase"/>
    <property type="match status" value="1"/>
</dbReference>
<dbReference type="Proteomes" id="UP001291623">
    <property type="component" value="Unassembled WGS sequence"/>
</dbReference>
<evidence type="ECO:0000256" key="5">
    <source>
        <dbReference type="ARBA" id="ARBA00023146"/>
    </source>
</evidence>
<name>A0AAE1SRB8_9SOLA</name>
<keyword evidence="3" id="KW-0067">ATP-binding</keyword>
<dbReference type="GO" id="GO:0006428">
    <property type="term" value="P:isoleucyl-tRNA aminoacylation"/>
    <property type="evidence" value="ECO:0007669"/>
    <property type="project" value="TreeGrafter"/>
</dbReference>
<organism evidence="7 8">
    <name type="scientific">Anisodus tanguticus</name>
    <dbReference type="NCBI Taxonomy" id="243964"/>
    <lineage>
        <taxon>Eukaryota</taxon>
        <taxon>Viridiplantae</taxon>
        <taxon>Streptophyta</taxon>
        <taxon>Embryophyta</taxon>
        <taxon>Tracheophyta</taxon>
        <taxon>Spermatophyta</taxon>
        <taxon>Magnoliopsida</taxon>
        <taxon>eudicotyledons</taxon>
        <taxon>Gunneridae</taxon>
        <taxon>Pentapetalae</taxon>
        <taxon>asterids</taxon>
        <taxon>lamiids</taxon>
        <taxon>Solanales</taxon>
        <taxon>Solanaceae</taxon>
        <taxon>Solanoideae</taxon>
        <taxon>Hyoscyameae</taxon>
        <taxon>Anisodus</taxon>
    </lineage>
</organism>